<dbReference type="OrthoDB" id="2014058at2759"/>
<organism evidence="3 4">
    <name type="scientific">Aspergillus cristatus</name>
    <name type="common">Chinese Fuzhuan brick tea-fermentation fungus</name>
    <name type="synonym">Eurotium cristatum</name>
    <dbReference type="NCBI Taxonomy" id="573508"/>
    <lineage>
        <taxon>Eukaryota</taxon>
        <taxon>Fungi</taxon>
        <taxon>Dikarya</taxon>
        <taxon>Ascomycota</taxon>
        <taxon>Pezizomycotina</taxon>
        <taxon>Eurotiomycetes</taxon>
        <taxon>Eurotiomycetidae</taxon>
        <taxon>Eurotiales</taxon>
        <taxon>Aspergillaceae</taxon>
        <taxon>Aspergillus</taxon>
        <taxon>Aspergillus subgen. Aspergillus</taxon>
    </lineage>
</organism>
<keyword evidence="2" id="KW-1133">Transmembrane helix</keyword>
<sequence length="155" mass="17364">MLSQRILTRRLPQLAARTTVPRASFSQGRSLGASAELDDPLQNGNYQNPPRVKRQFRDPYGGWWDQQERRNFGEPVHEENEILGIFSPEEYTHVTPRKGLFQIGCFVAAVFGLSAVVAQFYPDKPSVPRTFPDGLEKELGGAHAAPARKAGQESW</sequence>
<dbReference type="STRING" id="573508.A0A1E3BBH2"/>
<name>A0A1E3BBH2_ASPCR</name>
<dbReference type="Proteomes" id="UP000094569">
    <property type="component" value="Unassembled WGS sequence"/>
</dbReference>
<gene>
    <name evidence="3" type="ORF">SI65_06160</name>
</gene>
<keyword evidence="2" id="KW-0472">Membrane</keyword>
<feature type="transmembrane region" description="Helical" evidence="2">
    <location>
        <begin position="100"/>
        <end position="121"/>
    </location>
</feature>
<feature type="region of interest" description="Disordered" evidence="1">
    <location>
        <begin position="131"/>
        <end position="155"/>
    </location>
</feature>
<comment type="caution">
    <text evidence="3">The sequence shown here is derived from an EMBL/GenBank/DDBJ whole genome shotgun (WGS) entry which is preliminary data.</text>
</comment>
<evidence type="ECO:0000256" key="2">
    <source>
        <dbReference type="SAM" id="Phobius"/>
    </source>
</evidence>
<dbReference type="PANTHER" id="PTHR12840:SF1">
    <property type="entry name" value="NADH DEHYDROGENASE [UBIQUINONE] 1 BETA SUBCOMPLEX SUBUNIT 8, MITOCHONDRIAL"/>
    <property type="match status" value="1"/>
</dbReference>
<dbReference type="Pfam" id="PF05821">
    <property type="entry name" value="NDUF_B8"/>
    <property type="match status" value="1"/>
</dbReference>
<dbReference type="VEuPathDB" id="FungiDB:SI65_06160"/>
<feature type="region of interest" description="Disordered" evidence="1">
    <location>
        <begin position="18"/>
        <end position="52"/>
    </location>
</feature>
<dbReference type="InterPro" id="IPR008699">
    <property type="entry name" value="NDUFB8"/>
</dbReference>
<evidence type="ECO:0000313" key="4">
    <source>
        <dbReference type="Proteomes" id="UP000094569"/>
    </source>
</evidence>
<dbReference type="AlphaFoldDB" id="A0A1E3BBH2"/>
<dbReference type="PANTHER" id="PTHR12840">
    <property type="entry name" value="NADH-UBIQUINONE OXIDOREDUCTASE ASHI SUBUNIT"/>
    <property type="match status" value="1"/>
</dbReference>
<reference evidence="3 4" key="1">
    <citation type="journal article" date="2016" name="BMC Genomics">
        <title>Comparative genomic and transcriptomic analyses of the Fuzhuan brick tea-fermentation fungus Aspergillus cristatus.</title>
        <authorList>
            <person name="Ge Y."/>
            <person name="Wang Y."/>
            <person name="Liu Y."/>
            <person name="Tan Y."/>
            <person name="Ren X."/>
            <person name="Zhang X."/>
            <person name="Hyde K.D."/>
            <person name="Liu Y."/>
            <person name="Liu Z."/>
        </authorList>
    </citation>
    <scope>NUCLEOTIDE SEQUENCE [LARGE SCALE GENOMIC DNA]</scope>
    <source>
        <strain evidence="3 4">GZAAS20.1005</strain>
    </source>
</reference>
<accession>A0A1E3BBH2</accession>
<dbReference type="EMBL" id="JXNT01000006">
    <property type="protein sequence ID" value="ODM18289.1"/>
    <property type="molecule type" value="Genomic_DNA"/>
</dbReference>
<evidence type="ECO:0008006" key="5">
    <source>
        <dbReference type="Google" id="ProtNLM"/>
    </source>
</evidence>
<keyword evidence="4" id="KW-1185">Reference proteome</keyword>
<dbReference type="GO" id="GO:0005739">
    <property type="term" value="C:mitochondrion"/>
    <property type="evidence" value="ECO:0007669"/>
    <property type="project" value="InterPro"/>
</dbReference>
<proteinExistence type="predicted"/>
<keyword evidence="2" id="KW-0812">Transmembrane</keyword>
<evidence type="ECO:0000313" key="3">
    <source>
        <dbReference type="EMBL" id="ODM18289.1"/>
    </source>
</evidence>
<protein>
    <recommendedName>
        <fullName evidence="5">NADH dehydrogenase [ubiquinone] 1 beta subcomplex subunit 8, mitochondrial</fullName>
    </recommendedName>
</protein>
<evidence type="ECO:0000256" key="1">
    <source>
        <dbReference type="SAM" id="MobiDB-lite"/>
    </source>
</evidence>